<evidence type="ECO:0000256" key="7">
    <source>
        <dbReference type="SAM" id="Phobius"/>
    </source>
</evidence>
<evidence type="ECO:0000313" key="10">
    <source>
        <dbReference type="Proteomes" id="UP000245698"/>
    </source>
</evidence>
<dbReference type="AlphaFoldDB" id="A0A2P9ARB9"/>
<dbReference type="EMBL" id="FUIG01000044">
    <property type="protein sequence ID" value="SJM33711.1"/>
    <property type="molecule type" value="Genomic_DNA"/>
</dbReference>
<organism evidence="9 10">
    <name type="scientific">Mesorhizobium delmotii</name>
    <dbReference type="NCBI Taxonomy" id="1631247"/>
    <lineage>
        <taxon>Bacteria</taxon>
        <taxon>Pseudomonadati</taxon>
        <taxon>Pseudomonadota</taxon>
        <taxon>Alphaproteobacteria</taxon>
        <taxon>Hyphomicrobiales</taxon>
        <taxon>Phyllobacteriaceae</taxon>
        <taxon>Mesorhizobium</taxon>
    </lineage>
</organism>
<keyword evidence="4 7" id="KW-1133">Transmembrane helix</keyword>
<evidence type="ECO:0000256" key="3">
    <source>
        <dbReference type="ARBA" id="ARBA00022906"/>
    </source>
</evidence>
<accession>A0A2P9ARB9</accession>
<dbReference type="InterPro" id="IPR027469">
    <property type="entry name" value="Cation_efflux_TMD_sf"/>
</dbReference>
<keyword evidence="3" id="KW-0862">Zinc</keyword>
<feature type="transmembrane region" description="Helical" evidence="7">
    <location>
        <begin position="164"/>
        <end position="188"/>
    </location>
</feature>
<sequence length="410" mass="43280">MSNTTAGASAATPLTHDHDHDDGGHEGHGHSHTHSHAHGHHHGHGHDHGHGHSHAPEVTSQNERVVLIGFLLTFGFMFAEIVGGLLSGSLALIADAGHMLTDAAALALAWAGFRFGRRIADKKRTFGYMRFEVLAGFVNAVSLLLLVGWIAYEAVERLITPAPVLAGPMLIVAVLGLAVNSGVFYMLMRGDRDHVNIKGAMVHVLGDLLGSVAAIVAAIAIWFTGWTPIDPILSVLLSAIVLRSAWGLLRSSMHILMEGAPLGFDPGVMRDGLVEGVPGLADVRHIHVWSITSGRATATMHIALDEAADPAVTVGRLKAKLAEDYGVEHSTIEIDWTGSEVACSMAAALKAPGHDHQGHDHRVDHAAHAHHDHDHTGDHAARAHHDHNHADAPDAPAKAGGGHSGSGHAH</sequence>
<feature type="compositionally biased region" description="Basic and acidic residues" evidence="6">
    <location>
        <begin position="15"/>
        <end position="29"/>
    </location>
</feature>
<dbReference type="InterPro" id="IPR002524">
    <property type="entry name" value="Cation_efflux"/>
</dbReference>
<proteinExistence type="predicted"/>
<keyword evidence="3" id="KW-0864">Zinc transport</keyword>
<dbReference type="PANTHER" id="PTHR11562">
    <property type="entry name" value="CATION EFFLUX PROTEIN/ ZINC TRANSPORTER"/>
    <property type="match status" value="1"/>
</dbReference>
<dbReference type="Gene3D" id="1.20.1510.10">
    <property type="entry name" value="Cation efflux protein transmembrane domain"/>
    <property type="match status" value="1"/>
</dbReference>
<evidence type="ECO:0000259" key="8">
    <source>
        <dbReference type="Pfam" id="PF01545"/>
    </source>
</evidence>
<feature type="transmembrane region" description="Helical" evidence="7">
    <location>
        <begin position="133"/>
        <end position="152"/>
    </location>
</feature>
<evidence type="ECO:0000256" key="2">
    <source>
        <dbReference type="ARBA" id="ARBA00022692"/>
    </source>
</evidence>
<dbReference type="Proteomes" id="UP000245698">
    <property type="component" value="Unassembled WGS sequence"/>
</dbReference>
<feature type="compositionally biased region" description="Gly residues" evidence="6">
    <location>
        <begin position="399"/>
        <end position="410"/>
    </location>
</feature>
<dbReference type="PANTHER" id="PTHR11562:SF17">
    <property type="entry name" value="RE54080P-RELATED"/>
    <property type="match status" value="1"/>
</dbReference>
<dbReference type="Pfam" id="PF01545">
    <property type="entry name" value="Cation_efflux"/>
    <property type="match status" value="1"/>
</dbReference>
<feature type="transmembrane region" description="Helical" evidence="7">
    <location>
        <begin position="92"/>
        <end position="113"/>
    </location>
</feature>
<feature type="compositionally biased region" description="Basic residues" evidence="6">
    <location>
        <begin position="30"/>
        <end position="53"/>
    </location>
</feature>
<feature type="transmembrane region" description="Helical" evidence="7">
    <location>
        <begin position="65"/>
        <end position="86"/>
    </location>
</feature>
<dbReference type="InterPro" id="IPR050681">
    <property type="entry name" value="CDF/SLC30A"/>
</dbReference>
<comment type="subcellular location">
    <subcellularLocation>
        <location evidence="1">Membrane</location>
        <topology evidence="1">Multi-pass membrane protein</topology>
    </subcellularLocation>
</comment>
<keyword evidence="3" id="KW-0406">Ion transport</keyword>
<keyword evidence="3" id="KW-0813">Transport</keyword>
<evidence type="ECO:0000313" key="9">
    <source>
        <dbReference type="EMBL" id="SJM33711.1"/>
    </source>
</evidence>
<evidence type="ECO:0000256" key="5">
    <source>
        <dbReference type="ARBA" id="ARBA00023136"/>
    </source>
</evidence>
<keyword evidence="5 7" id="KW-0472">Membrane</keyword>
<feature type="transmembrane region" description="Helical" evidence="7">
    <location>
        <begin position="229"/>
        <end position="249"/>
    </location>
</feature>
<protein>
    <recommendedName>
        <fullName evidence="8">Cation efflux protein transmembrane domain-containing protein</fullName>
    </recommendedName>
</protein>
<feature type="region of interest" description="Disordered" evidence="6">
    <location>
        <begin position="352"/>
        <end position="410"/>
    </location>
</feature>
<reference evidence="10" key="1">
    <citation type="submission" date="2016-12" db="EMBL/GenBank/DDBJ databases">
        <authorList>
            <person name="Brunel B."/>
        </authorList>
    </citation>
    <scope>NUCLEOTIDE SEQUENCE [LARGE SCALE GENOMIC DNA]</scope>
</reference>
<dbReference type="NCBIfam" id="TIGR01297">
    <property type="entry name" value="CDF"/>
    <property type="match status" value="1"/>
</dbReference>
<evidence type="ECO:0000256" key="1">
    <source>
        <dbReference type="ARBA" id="ARBA00004141"/>
    </source>
</evidence>
<dbReference type="SUPFAM" id="SSF161111">
    <property type="entry name" value="Cation efflux protein transmembrane domain-like"/>
    <property type="match status" value="1"/>
</dbReference>
<feature type="transmembrane region" description="Helical" evidence="7">
    <location>
        <begin position="200"/>
        <end position="223"/>
    </location>
</feature>
<keyword evidence="2 7" id="KW-0812">Transmembrane</keyword>
<feature type="region of interest" description="Disordered" evidence="6">
    <location>
        <begin position="1"/>
        <end position="56"/>
    </location>
</feature>
<dbReference type="GO" id="GO:0005385">
    <property type="term" value="F:zinc ion transmembrane transporter activity"/>
    <property type="evidence" value="ECO:0007669"/>
    <property type="project" value="TreeGrafter"/>
</dbReference>
<evidence type="ECO:0000256" key="6">
    <source>
        <dbReference type="SAM" id="MobiDB-lite"/>
    </source>
</evidence>
<name>A0A2P9ARB9_9HYPH</name>
<gene>
    <name evidence="9" type="ORF">BQ8482_360112</name>
</gene>
<dbReference type="RefSeq" id="WP_123150389.1">
    <property type="nucleotide sequence ID" value="NZ_FUIG01000044.1"/>
</dbReference>
<dbReference type="InterPro" id="IPR058533">
    <property type="entry name" value="Cation_efflux_TM"/>
</dbReference>
<feature type="domain" description="Cation efflux protein transmembrane" evidence="8">
    <location>
        <begin position="66"/>
        <end position="257"/>
    </location>
</feature>
<dbReference type="GO" id="GO:0005886">
    <property type="term" value="C:plasma membrane"/>
    <property type="evidence" value="ECO:0007669"/>
    <property type="project" value="TreeGrafter"/>
</dbReference>
<evidence type="ECO:0000256" key="4">
    <source>
        <dbReference type="ARBA" id="ARBA00022989"/>
    </source>
</evidence>
<keyword evidence="10" id="KW-1185">Reference proteome</keyword>
<feature type="compositionally biased region" description="Basic and acidic residues" evidence="6">
    <location>
        <begin position="352"/>
        <end position="392"/>
    </location>
</feature>